<dbReference type="Proteomes" id="UP001060112">
    <property type="component" value="Chromosome"/>
</dbReference>
<protein>
    <recommendedName>
        <fullName evidence="4">Lia operon protein LiaF</fullName>
    </recommendedName>
</protein>
<accession>A0ABY5HYF8</accession>
<dbReference type="EMBL" id="CP101620">
    <property type="protein sequence ID" value="UTY38112.1"/>
    <property type="molecule type" value="Genomic_DNA"/>
</dbReference>
<keyword evidence="1" id="KW-1133">Transmembrane helix</keyword>
<evidence type="ECO:0000313" key="3">
    <source>
        <dbReference type="Proteomes" id="UP001060112"/>
    </source>
</evidence>
<sequence>MKKYLKYIKTSVIGKVTFVLLIFIMFLGMYCFSQISIYVPTDIFMISLIVFTIIIVLLVFSHYKIPKIAIVLEIIVCICLSICVLGVQKVNTFTDKVTEIEEFESVQIVTLKDSNITKEQSFSDLILAYSQDDNQSYIKSSEILKENKKSIKIEKPYENMEDAYNDLKNKKIDLLVLTNIGKSDLSIIDENYTDKIKIILSKNYRIESASTKNVDISQNPFTIYFQGTDLSSKNNINSTGRGDVNILLTVNPKTKK</sequence>
<evidence type="ECO:0000256" key="1">
    <source>
        <dbReference type="SAM" id="Phobius"/>
    </source>
</evidence>
<gene>
    <name evidence="2" type="ORF">NMU03_10455</name>
</gene>
<feature type="transmembrane region" description="Helical" evidence="1">
    <location>
        <begin position="43"/>
        <end position="61"/>
    </location>
</feature>
<organism evidence="2 3">
    <name type="scientific">Allocoprobacillus halotolerans</name>
    <dbReference type="NCBI Taxonomy" id="2944914"/>
    <lineage>
        <taxon>Bacteria</taxon>
        <taxon>Bacillati</taxon>
        <taxon>Bacillota</taxon>
        <taxon>Erysipelotrichia</taxon>
        <taxon>Erysipelotrichales</taxon>
        <taxon>Erysipelotrichaceae</taxon>
        <taxon>Allocoprobacillus</taxon>
    </lineage>
</organism>
<reference evidence="2" key="1">
    <citation type="submission" date="2022-07" db="EMBL/GenBank/DDBJ databases">
        <title>Faecal culturing of patients with breast cancer.</title>
        <authorList>
            <person name="Teng N.M.Y."/>
            <person name="Kiu R."/>
            <person name="Evans R."/>
            <person name="Baker D.J."/>
            <person name="Zenner C."/>
            <person name="Robinson S.D."/>
            <person name="Hall L.J."/>
        </authorList>
    </citation>
    <scope>NUCLEOTIDE SEQUENCE</scope>
    <source>
        <strain evidence="2">LH1062</strain>
    </source>
</reference>
<feature type="transmembrane region" description="Helical" evidence="1">
    <location>
        <begin position="12"/>
        <end position="37"/>
    </location>
</feature>
<evidence type="ECO:0008006" key="4">
    <source>
        <dbReference type="Google" id="ProtNLM"/>
    </source>
</evidence>
<proteinExistence type="predicted"/>
<dbReference type="Gene3D" id="3.40.190.10">
    <property type="entry name" value="Periplasmic binding protein-like II"/>
    <property type="match status" value="1"/>
</dbReference>
<keyword evidence="1" id="KW-0472">Membrane</keyword>
<dbReference type="RefSeq" id="WP_290138206.1">
    <property type="nucleotide sequence ID" value="NZ_CP101620.1"/>
</dbReference>
<evidence type="ECO:0000313" key="2">
    <source>
        <dbReference type="EMBL" id="UTY38112.1"/>
    </source>
</evidence>
<feature type="transmembrane region" description="Helical" evidence="1">
    <location>
        <begin position="68"/>
        <end position="87"/>
    </location>
</feature>
<keyword evidence="3" id="KW-1185">Reference proteome</keyword>
<name>A0ABY5HYF8_9FIRM</name>
<keyword evidence="1" id="KW-0812">Transmembrane</keyword>